<dbReference type="PANTHER" id="PTHR43685">
    <property type="entry name" value="GLYCOSYLTRANSFERASE"/>
    <property type="match status" value="1"/>
</dbReference>
<gene>
    <name evidence="5" type="ORF">JOF48_002827</name>
</gene>
<evidence type="ECO:0000313" key="5">
    <source>
        <dbReference type="EMBL" id="MBP2414028.1"/>
    </source>
</evidence>
<reference evidence="5 6" key="1">
    <citation type="submission" date="2021-03" db="EMBL/GenBank/DDBJ databases">
        <title>Sequencing the genomes of 1000 actinobacteria strains.</title>
        <authorList>
            <person name="Klenk H.-P."/>
        </authorList>
    </citation>
    <scope>NUCLEOTIDE SEQUENCE [LARGE SCALE GENOMIC DNA]</scope>
    <source>
        <strain evidence="5 6">DSM 16005</strain>
    </source>
</reference>
<dbReference type="CDD" id="cd00761">
    <property type="entry name" value="Glyco_tranf_GTA_type"/>
    <property type="match status" value="1"/>
</dbReference>
<dbReference type="Proteomes" id="UP000711614">
    <property type="component" value="Unassembled WGS sequence"/>
</dbReference>
<dbReference type="Pfam" id="PF00535">
    <property type="entry name" value="Glycos_transf_2"/>
    <property type="match status" value="1"/>
</dbReference>
<dbReference type="PANTHER" id="PTHR43685:SF5">
    <property type="entry name" value="GLYCOSYLTRANSFERASE EPSE-RELATED"/>
    <property type="match status" value="1"/>
</dbReference>
<protein>
    <recommendedName>
        <fullName evidence="4">Glycosyltransferase 2-like domain-containing protein</fullName>
    </recommendedName>
</protein>
<evidence type="ECO:0000259" key="4">
    <source>
        <dbReference type="Pfam" id="PF00535"/>
    </source>
</evidence>
<dbReference type="Gene3D" id="3.90.550.10">
    <property type="entry name" value="Spore Coat Polysaccharide Biosynthesis Protein SpsA, Chain A"/>
    <property type="match status" value="1"/>
</dbReference>
<evidence type="ECO:0000256" key="3">
    <source>
        <dbReference type="ARBA" id="ARBA00022679"/>
    </source>
</evidence>
<evidence type="ECO:0000256" key="2">
    <source>
        <dbReference type="ARBA" id="ARBA00022676"/>
    </source>
</evidence>
<comment type="caution">
    <text evidence="5">The sequence shown here is derived from an EMBL/GenBank/DDBJ whole genome shotgun (WGS) entry which is preliminary data.</text>
</comment>
<proteinExistence type="inferred from homology"/>
<keyword evidence="6" id="KW-1185">Reference proteome</keyword>
<dbReference type="RefSeq" id="WP_209681688.1">
    <property type="nucleotide sequence ID" value="NZ_JAGIOI010000001.1"/>
</dbReference>
<dbReference type="EMBL" id="JAGIOI010000001">
    <property type="protein sequence ID" value="MBP2414028.1"/>
    <property type="molecule type" value="Genomic_DNA"/>
</dbReference>
<name>A0ABS4Z194_9MICC</name>
<dbReference type="InterPro" id="IPR029044">
    <property type="entry name" value="Nucleotide-diphossugar_trans"/>
</dbReference>
<keyword evidence="2" id="KW-0328">Glycosyltransferase</keyword>
<keyword evidence="3" id="KW-0808">Transferase</keyword>
<comment type="similarity">
    <text evidence="1">Belongs to the glycosyltransferase 2 family.</text>
</comment>
<accession>A0ABS4Z194</accession>
<dbReference type="InterPro" id="IPR001173">
    <property type="entry name" value="Glyco_trans_2-like"/>
</dbReference>
<organism evidence="5 6">
    <name type="scientific">Arthrobacter stackebrandtii</name>
    <dbReference type="NCBI Taxonomy" id="272161"/>
    <lineage>
        <taxon>Bacteria</taxon>
        <taxon>Bacillati</taxon>
        <taxon>Actinomycetota</taxon>
        <taxon>Actinomycetes</taxon>
        <taxon>Micrococcales</taxon>
        <taxon>Micrococcaceae</taxon>
        <taxon>Arthrobacter</taxon>
    </lineage>
</organism>
<dbReference type="SUPFAM" id="SSF53448">
    <property type="entry name" value="Nucleotide-diphospho-sugar transferases"/>
    <property type="match status" value="1"/>
</dbReference>
<evidence type="ECO:0000256" key="1">
    <source>
        <dbReference type="ARBA" id="ARBA00006739"/>
    </source>
</evidence>
<dbReference type="InterPro" id="IPR050834">
    <property type="entry name" value="Glycosyltransf_2"/>
</dbReference>
<feature type="domain" description="Glycosyltransferase 2-like" evidence="4">
    <location>
        <begin position="387"/>
        <end position="503"/>
    </location>
</feature>
<evidence type="ECO:0000313" key="6">
    <source>
        <dbReference type="Proteomes" id="UP000711614"/>
    </source>
</evidence>
<sequence length="632" mass="66987">MQAERQPVDSVVVPLGTIDAATAVASLGLDANKPGWHKRDILDAGLARDLSNPPGPWHQDYVVVVQSLGRLRETLPLFSAEGRAKHLAVVVEQSDPTRPFHTGLAATAAESVTLGTLDWLPGARVIEVASAGWLDVHGVLAAVAAQGRRTLPLGGLRLGVAGKDTAAWAAADPQARWVSPDVDMDMVEPVDSMDVMAGPAEGPAEGLAAQLAPVDPFNSSPAGFKTFPGRSTASLEAIDGGTWWKLTGQETAGTEPLLLDTRTGGFTEIHIGALRNFWSVQLEGLESLTPMACARALSQLAASGVPLTLGAIPPLAEGLLGTETMAALRENAGPTDSATDREAASIATRRTALRAFLPRYRGGVLRRAAGLADSLDPAISVLLASKRPAMVPHALAQVARQSWTNTETVLILHGVDELGPEGDAAVAAFPGLLTVVHAPQSLTLGGALNLGAGQASGEYLAKMDDDDWYGPRHLEDLFLAREYSDAVLVGSPVEFTYLEGPDITTRRSHAGEQYTRHVAGGTMFISAHDLRAAGGWRNAPRAVDRALLDAVLAAGGTVYRNHGQNYMMHRRSGSGPAHTWQADDSVFLQDTLEQWNGFRPAPQMDLPPREPLQERRSAGYRSWFSAGHHAPA</sequence>